<keyword evidence="2" id="KW-0238">DNA-binding</keyword>
<dbReference type="GO" id="GO:0003677">
    <property type="term" value="F:DNA binding"/>
    <property type="evidence" value="ECO:0007669"/>
    <property type="project" value="UniProtKB-KW"/>
</dbReference>
<keyword evidence="1" id="KW-0805">Transcription regulation</keyword>
<dbReference type="AlphaFoldDB" id="A0A2W2HE93"/>
<feature type="non-terminal residue" evidence="6">
    <location>
        <position position="1"/>
    </location>
</feature>
<dbReference type="CDD" id="cd06170">
    <property type="entry name" value="LuxR_C_like"/>
    <property type="match status" value="1"/>
</dbReference>
<evidence type="ECO:0000256" key="2">
    <source>
        <dbReference type="ARBA" id="ARBA00023125"/>
    </source>
</evidence>
<comment type="caution">
    <text evidence="6">The sequence shown here is derived from an EMBL/GenBank/DDBJ whole genome shotgun (WGS) entry which is preliminary data.</text>
</comment>
<gene>
    <name evidence="6" type="ORF">C1I98_25525</name>
</gene>
<dbReference type="PRINTS" id="PR00038">
    <property type="entry name" value="HTHLUXR"/>
</dbReference>
<accession>A0A2W2HE93</accession>
<evidence type="ECO:0000313" key="6">
    <source>
        <dbReference type="EMBL" id="PZG37394.1"/>
    </source>
</evidence>
<dbReference type="InterPro" id="IPR000792">
    <property type="entry name" value="Tscrpt_reg_LuxR_C"/>
</dbReference>
<evidence type="ECO:0000256" key="3">
    <source>
        <dbReference type="ARBA" id="ARBA00023163"/>
    </source>
</evidence>
<feature type="region of interest" description="Disordered" evidence="4">
    <location>
        <begin position="185"/>
        <end position="211"/>
    </location>
</feature>
<dbReference type="Proteomes" id="UP000248544">
    <property type="component" value="Unassembled WGS sequence"/>
</dbReference>
<dbReference type="PROSITE" id="PS00622">
    <property type="entry name" value="HTH_LUXR_1"/>
    <property type="match status" value="1"/>
</dbReference>
<evidence type="ECO:0000259" key="5">
    <source>
        <dbReference type="PROSITE" id="PS50043"/>
    </source>
</evidence>
<keyword evidence="3" id="KW-0804">Transcription</keyword>
<evidence type="ECO:0000256" key="1">
    <source>
        <dbReference type="ARBA" id="ARBA00023015"/>
    </source>
</evidence>
<evidence type="ECO:0000313" key="7">
    <source>
        <dbReference type="Proteomes" id="UP000248544"/>
    </source>
</evidence>
<keyword evidence="7" id="KW-1185">Reference proteome</keyword>
<dbReference type="InterPro" id="IPR016032">
    <property type="entry name" value="Sig_transdc_resp-reg_C-effctor"/>
</dbReference>
<dbReference type="SMART" id="SM00421">
    <property type="entry name" value="HTH_LUXR"/>
    <property type="match status" value="1"/>
</dbReference>
<dbReference type="EMBL" id="POUA01000236">
    <property type="protein sequence ID" value="PZG37394.1"/>
    <property type="molecule type" value="Genomic_DNA"/>
</dbReference>
<dbReference type="PROSITE" id="PS50043">
    <property type="entry name" value="HTH_LUXR_2"/>
    <property type="match status" value="1"/>
</dbReference>
<sequence>AEEWSGRVMAFCRRLDLGRPFARCRTHYGTALLWRGRWAEAEAELTGAARALSGLRPQYAAEAVAQLGELRRRQGRREEAAELFGRADATPDGRLGLAELRLDEGDPAGALDLAGPLLGALPPGASLERCRALELLVRAATALGPAAGASRVREAARELSRLAGTVGTDAVRASAAWAAALTTLHTSPDGRTDDGTALRASPDGGAGEDPDCGLRRAAALFERAGDAYNAARARLDLAAALLARDRPQAAAGEAATARETFVRLGAPAEARRAARLLARAHRRPEPGLTTRQREILGLVALGLTNRDIAGRLTLSEHTVKRHLANILSRLGEPTRKAAVAHASRAGLL</sequence>
<dbReference type="GO" id="GO:0006355">
    <property type="term" value="P:regulation of DNA-templated transcription"/>
    <property type="evidence" value="ECO:0007669"/>
    <property type="project" value="InterPro"/>
</dbReference>
<dbReference type="SUPFAM" id="SSF48452">
    <property type="entry name" value="TPR-like"/>
    <property type="match status" value="1"/>
</dbReference>
<dbReference type="InterPro" id="IPR011990">
    <property type="entry name" value="TPR-like_helical_dom_sf"/>
</dbReference>
<dbReference type="SUPFAM" id="SSF46894">
    <property type="entry name" value="C-terminal effector domain of the bipartite response regulators"/>
    <property type="match status" value="1"/>
</dbReference>
<evidence type="ECO:0000256" key="4">
    <source>
        <dbReference type="SAM" id="MobiDB-lite"/>
    </source>
</evidence>
<dbReference type="PANTHER" id="PTHR43214">
    <property type="entry name" value="TWO-COMPONENT RESPONSE REGULATOR"/>
    <property type="match status" value="1"/>
</dbReference>
<feature type="domain" description="HTH luxR-type" evidence="5">
    <location>
        <begin position="281"/>
        <end position="346"/>
    </location>
</feature>
<dbReference type="PANTHER" id="PTHR43214:SF24">
    <property type="entry name" value="TRANSCRIPTIONAL REGULATORY PROTEIN NARL-RELATED"/>
    <property type="match status" value="1"/>
</dbReference>
<reference evidence="6 7" key="1">
    <citation type="submission" date="2018-01" db="EMBL/GenBank/DDBJ databases">
        <title>Draft genome sequence of Sphaerisporangium sp. 7K107.</title>
        <authorList>
            <person name="Sahin N."/>
            <person name="Saygin H."/>
            <person name="Ay H."/>
        </authorList>
    </citation>
    <scope>NUCLEOTIDE SEQUENCE [LARGE SCALE GENOMIC DNA]</scope>
    <source>
        <strain evidence="6 7">7K107</strain>
    </source>
</reference>
<dbReference type="Gene3D" id="1.10.10.10">
    <property type="entry name" value="Winged helix-like DNA-binding domain superfamily/Winged helix DNA-binding domain"/>
    <property type="match status" value="1"/>
</dbReference>
<name>A0A2W2HE93_9ACTN</name>
<dbReference type="Pfam" id="PF00196">
    <property type="entry name" value="GerE"/>
    <property type="match status" value="1"/>
</dbReference>
<dbReference type="InterPro" id="IPR036388">
    <property type="entry name" value="WH-like_DNA-bd_sf"/>
</dbReference>
<dbReference type="RefSeq" id="WP_233508171.1">
    <property type="nucleotide sequence ID" value="NZ_POUA01000236.1"/>
</dbReference>
<dbReference type="InterPro" id="IPR039420">
    <property type="entry name" value="WalR-like"/>
</dbReference>
<proteinExistence type="predicted"/>
<organism evidence="6 7">
    <name type="scientific">Spongiactinospora gelatinilytica</name>
    <dbReference type="NCBI Taxonomy" id="2666298"/>
    <lineage>
        <taxon>Bacteria</taxon>
        <taxon>Bacillati</taxon>
        <taxon>Actinomycetota</taxon>
        <taxon>Actinomycetes</taxon>
        <taxon>Streptosporangiales</taxon>
        <taxon>Streptosporangiaceae</taxon>
        <taxon>Spongiactinospora</taxon>
    </lineage>
</organism>
<dbReference type="Gene3D" id="1.25.40.10">
    <property type="entry name" value="Tetratricopeptide repeat domain"/>
    <property type="match status" value="1"/>
</dbReference>
<protein>
    <recommendedName>
        <fullName evidence="5">HTH luxR-type domain-containing protein</fullName>
    </recommendedName>
</protein>